<evidence type="ECO:0000313" key="2">
    <source>
        <dbReference type="Proteomes" id="UP000250235"/>
    </source>
</evidence>
<keyword evidence="2" id="KW-1185">Reference proteome</keyword>
<dbReference type="Proteomes" id="UP000250235">
    <property type="component" value="Unassembled WGS sequence"/>
</dbReference>
<proteinExistence type="predicted"/>
<reference evidence="1 2" key="1">
    <citation type="journal article" date="2015" name="Proc. Natl. Acad. Sci. U.S.A.">
        <title>The resurrection genome of Boea hygrometrica: A blueprint for survival of dehydration.</title>
        <authorList>
            <person name="Xiao L."/>
            <person name="Yang G."/>
            <person name="Zhang L."/>
            <person name="Yang X."/>
            <person name="Zhao S."/>
            <person name="Ji Z."/>
            <person name="Zhou Q."/>
            <person name="Hu M."/>
            <person name="Wang Y."/>
            <person name="Chen M."/>
            <person name="Xu Y."/>
            <person name="Jin H."/>
            <person name="Xiao X."/>
            <person name="Hu G."/>
            <person name="Bao F."/>
            <person name="Hu Y."/>
            <person name="Wan P."/>
            <person name="Li L."/>
            <person name="Deng X."/>
            <person name="Kuang T."/>
            <person name="Xiang C."/>
            <person name="Zhu J.K."/>
            <person name="Oliver M.J."/>
            <person name="He Y."/>
        </authorList>
    </citation>
    <scope>NUCLEOTIDE SEQUENCE [LARGE SCALE GENOMIC DNA]</scope>
    <source>
        <strain evidence="2">cv. XS01</strain>
    </source>
</reference>
<dbReference type="AlphaFoldDB" id="A0A2Z7CQG1"/>
<gene>
    <name evidence="1" type="ORF">F511_23561</name>
</gene>
<protein>
    <submittedName>
        <fullName evidence="1">Uncharacterized protein</fullName>
    </submittedName>
</protein>
<name>A0A2Z7CQG1_9LAMI</name>
<sequence length="195" mass="22229">MLNKKLTTAILTVKNDGNQQMVRVQQKKSICWSRENSQNDDAYTKPNDAASQRFNISAPADQQQSIQRKHYQQQAIRHAYVTTSIDSSRDNYSTHLLISFTNTSAESNGQRSKMLTNTRHYLAPLTLRTTSTSSNFNLQIKTSSSPCVTLTSSLLIQKFTSTSYRNLLLPVSPKLTLRSKIQQELHFFRKILKIT</sequence>
<accession>A0A2Z7CQG1</accession>
<organism evidence="1 2">
    <name type="scientific">Dorcoceras hygrometricum</name>
    <dbReference type="NCBI Taxonomy" id="472368"/>
    <lineage>
        <taxon>Eukaryota</taxon>
        <taxon>Viridiplantae</taxon>
        <taxon>Streptophyta</taxon>
        <taxon>Embryophyta</taxon>
        <taxon>Tracheophyta</taxon>
        <taxon>Spermatophyta</taxon>
        <taxon>Magnoliopsida</taxon>
        <taxon>eudicotyledons</taxon>
        <taxon>Gunneridae</taxon>
        <taxon>Pentapetalae</taxon>
        <taxon>asterids</taxon>
        <taxon>lamiids</taxon>
        <taxon>Lamiales</taxon>
        <taxon>Gesneriaceae</taxon>
        <taxon>Didymocarpoideae</taxon>
        <taxon>Trichosporeae</taxon>
        <taxon>Loxocarpinae</taxon>
        <taxon>Dorcoceras</taxon>
    </lineage>
</organism>
<evidence type="ECO:0000313" key="1">
    <source>
        <dbReference type="EMBL" id="KZV46959.1"/>
    </source>
</evidence>
<dbReference type="EMBL" id="KQ995348">
    <property type="protein sequence ID" value="KZV46959.1"/>
    <property type="molecule type" value="Genomic_DNA"/>
</dbReference>